<dbReference type="InterPro" id="IPR011030">
    <property type="entry name" value="Lipovitellin_superhlx_dom"/>
</dbReference>
<dbReference type="PANTHER" id="PTHR23345">
    <property type="entry name" value="VITELLOGENIN-RELATED"/>
    <property type="match status" value="1"/>
</dbReference>
<feature type="domain" description="Vitellogenin" evidence="3">
    <location>
        <begin position="1"/>
        <end position="625"/>
    </location>
</feature>
<dbReference type="SMART" id="SM00638">
    <property type="entry name" value="LPD_N"/>
    <property type="match status" value="1"/>
</dbReference>
<dbReference type="Gene3D" id="2.30.230.10">
    <property type="entry name" value="Lipovitellin, beta-sheet shell regions, chain A"/>
    <property type="match status" value="1"/>
</dbReference>
<evidence type="ECO:0000313" key="5">
    <source>
        <dbReference type="Proteomes" id="UP000792457"/>
    </source>
</evidence>
<evidence type="ECO:0000256" key="2">
    <source>
        <dbReference type="PROSITE-ProRule" id="PRU00557"/>
    </source>
</evidence>
<gene>
    <name evidence="4" type="ORF">J437_LFUL013537</name>
</gene>
<dbReference type="InterPro" id="IPR015816">
    <property type="entry name" value="Vitellinogen_b-sht_N"/>
</dbReference>
<dbReference type="EMBL" id="KZ308490">
    <property type="protein sequence ID" value="KAG8230495.1"/>
    <property type="molecule type" value="Genomic_DNA"/>
</dbReference>
<evidence type="ECO:0000256" key="1">
    <source>
        <dbReference type="ARBA" id="ARBA00022729"/>
    </source>
</evidence>
<dbReference type="AlphaFoldDB" id="A0A8K0NZU5"/>
<proteinExistence type="predicted"/>
<dbReference type="Proteomes" id="UP000792457">
    <property type="component" value="Unassembled WGS sequence"/>
</dbReference>
<dbReference type="SUPFAM" id="SSF48431">
    <property type="entry name" value="Lipovitellin-phosvitin complex, superhelical domain"/>
    <property type="match status" value="1"/>
</dbReference>
<reference evidence="4" key="2">
    <citation type="submission" date="2017-10" db="EMBL/GenBank/DDBJ databases">
        <title>Ladona fulva Genome sequencing and assembly.</title>
        <authorList>
            <person name="Murali S."/>
            <person name="Richards S."/>
            <person name="Bandaranaike D."/>
            <person name="Bellair M."/>
            <person name="Blankenburg K."/>
            <person name="Chao H."/>
            <person name="Dinh H."/>
            <person name="Doddapaneni H."/>
            <person name="Dugan-Rocha S."/>
            <person name="Elkadiri S."/>
            <person name="Gnanaolivu R."/>
            <person name="Hernandez B."/>
            <person name="Skinner E."/>
            <person name="Javaid M."/>
            <person name="Lee S."/>
            <person name="Li M."/>
            <person name="Ming W."/>
            <person name="Munidasa M."/>
            <person name="Muniz J."/>
            <person name="Nguyen L."/>
            <person name="Hughes D."/>
            <person name="Osuji N."/>
            <person name="Pu L.-L."/>
            <person name="Puazo M."/>
            <person name="Qu C."/>
            <person name="Quiroz J."/>
            <person name="Raj R."/>
            <person name="Weissenberger G."/>
            <person name="Xin Y."/>
            <person name="Zou X."/>
            <person name="Han Y."/>
            <person name="Worley K."/>
            <person name="Muzny D."/>
            <person name="Gibbs R."/>
        </authorList>
    </citation>
    <scope>NUCLEOTIDE SEQUENCE</scope>
    <source>
        <strain evidence="4">Sampled in the wild</strain>
    </source>
</reference>
<evidence type="ECO:0000313" key="4">
    <source>
        <dbReference type="EMBL" id="KAG8230495.1"/>
    </source>
</evidence>
<dbReference type="InterPro" id="IPR001747">
    <property type="entry name" value="Vitellogenin_N"/>
</dbReference>
<comment type="caution">
    <text evidence="2">Lacks conserved residue(s) required for the propagation of feature annotation.</text>
</comment>
<feature type="non-terminal residue" evidence="4">
    <location>
        <position position="1"/>
    </location>
</feature>
<dbReference type="SUPFAM" id="SSF56968">
    <property type="entry name" value="Lipovitellin-phosvitin complex, beta-sheet shell regions"/>
    <property type="match status" value="1"/>
</dbReference>
<evidence type="ECO:0000259" key="3">
    <source>
        <dbReference type="PROSITE" id="PS51211"/>
    </source>
</evidence>
<sequence length="642" mass="74039">MSVVSNHDGTSALFQFKNISIQIYNGPLSTDEDPEATFSPASQKSFEIPFEVSYNDGLVKSILADENKETTMSMNMKKAIVSILQLDMAKLRFDKSYSFPSEEKTLYGTCPVEYSVSIQDEEEVLVRKMPSLKGCKGAQKFKYWTNLIEIPCSSEMTKTYQVGSSRVFEIQPSGSEFLIKKVSAQGMISIIPYPDKGYSQYIQIKQTFELESQKTSAKYHSNPERRQSEPTYTEEIDEYEYLNLPHGGSEEIQRKLKSLLQKQLDQLIDLSENIRVGGSGDQSGFLEQKQKEKKHSILYDVMITMRYLDYQSLKSFYSTIDLGTSSREETKRTMFLELLSQTGTKASIHLIVDLVVGRSVKKNSAIQILKTLPFYIRHPDIELLQMYEEVLGIHYDDRVKQAATLSFATMVNRICKHGSCSPEVLDKYIVMYLELFKESTEYKWKLNYLEGLSNIKIGNVVKYLEPIIKGDQPYPHHIRFLAMWATHLTAIHDPDRVFEVYWPILENKSEHLELRVGAFTILLLSKPQSDRFYSLASLMDEEPEGSHLYYLFYSSMESLAGTTHPCYQGLKKPAQHILQYARKPEKLPFWTGNHMFDYSENYYKYGSFMQAFMVADQKTSWPSVLYFLQQEHFLGSTRPMIS</sequence>
<protein>
    <recommendedName>
        <fullName evidence="3">Vitellogenin domain-containing protein</fullName>
    </recommendedName>
</protein>
<dbReference type="OrthoDB" id="5956066at2759"/>
<dbReference type="InterPro" id="IPR015819">
    <property type="entry name" value="Lipid_transp_b-sht_shell"/>
</dbReference>
<dbReference type="PROSITE" id="PS51211">
    <property type="entry name" value="VITELLOGENIN"/>
    <property type="match status" value="1"/>
</dbReference>
<dbReference type="PANTHER" id="PTHR23345:SF33">
    <property type="entry name" value="CROSSVEINLESS D"/>
    <property type="match status" value="1"/>
</dbReference>
<dbReference type="GO" id="GO:0005319">
    <property type="term" value="F:lipid transporter activity"/>
    <property type="evidence" value="ECO:0007669"/>
    <property type="project" value="InterPro"/>
</dbReference>
<name>A0A8K0NZU5_LADFU</name>
<keyword evidence="1" id="KW-0732">Signal</keyword>
<accession>A0A8K0NZU5</accession>
<organism evidence="4 5">
    <name type="scientific">Ladona fulva</name>
    <name type="common">Scarce chaser dragonfly</name>
    <name type="synonym">Libellula fulva</name>
    <dbReference type="NCBI Taxonomy" id="123851"/>
    <lineage>
        <taxon>Eukaryota</taxon>
        <taxon>Metazoa</taxon>
        <taxon>Ecdysozoa</taxon>
        <taxon>Arthropoda</taxon>
        <taxon>Hexapoda</taxon>
        <taxon>Insecta</taxon>
        <taxon>Pterygota</taxon>
        <taxon>Palaeoptera</taxon>
        <taxon>Odonata</taxon>
        <taxon>Epiprocta</taxon>
        <taxon>Anisoptera</taxon>
        <taxon>Libelluloidea</taxon>
        <taxon>Libellulidae</taxon>
        <taxon>Ladona</taxon>
    </lineage>
</organism>
<dbReference type="Pfam" id="PF01347">
    <property type="entry name" value="Vitellogenin_N"/>
    <property type="match status" value="1"/>
</dbReference>
<keyword evidence="5" id="KW-1185">Reference proteome</keyword>
<reference evidence="4" key="1">
    <citation type="submission" date="2013-04" db="EMBL/GenBank/DDBJ databases">
        <authorList>
            <person name="Qu J."/>
            <person name="Murali S.C."/>
            <person name="Bandaranaike D."/>
            <person name="Bellair M."/>
            <person name="Blankenburg K."/>
            <person name="Chao H."/>
            <person name="Dinh H."/>
            <person name="Doddapaneni H."/>
            <person name="Downs B."/>
            <person name="Dugan-Rocha S."/>
            <person name="Elkadiri S."/>
            <person name="Gnanaolivu R.D."/>
            <person name="Hernandez B."/>
            <person name="Javaid M."/>
            <person name="Jayaseelan J.C."/>
            <person name="Lee S."/>
            <person name="Li M."/>
            <person name="Ming W."/>
            <person name="Munidasa M."/>
            <person name="Muniz J."/>
            <person name="Nguyen L."/>
            <person name="Ongeri F."/>
            <person name="Osuji N."/>
            <person name="Pu L.-L."/>
            <person name="Puazo M."/>
            <person name="Qu C."/>
            <person name="Quiroz J."/>
            <person name="Raj R."/>
            <person name="Weissenberger G."/>
            <person name="Xin Y."/>
            <person name="Zou X."/>
            <person name="Han Y."/>
            <person name="Richards S."/>
            <person name="Worley K."/>
            <person name="Muzny D."/>
            <person name="Gibbs R."/>
        </authorList>
    </citation>
    <scope>NUCLEOTIDE SEQUENCE</scope>
    <source>
        <strain evidence="4">Sampled in the wild</strain>
    </source>
</reference>
<dbReference type="InterPro" id="IPR050733">
    <property type="entry name" value="Vitellogenin/Apolipophorin"/>
</dbReference>
<comment type="caution">
    <text evidence="4">The sequence shown here is derived from an EMBL/GenBank/DDBJ whole genome shotgun (WGS) entry which is preliminary data.</text>
</comment>
<dbReference type="Gene3D" id="1.25.10.20">
    <property type="entry name" value="Vitellinogen, superhelical"/>
    <property type="match status" value="1"/>
</dbReference>